<protein>
    <submittedName>
        <fullName evidence="1">Uncharacterized protein</fullName>
    </submittedName>
</protein>
<accession>A0ABD0LDG1</accession>
<gene>
    <name evidence="1" type="ORF">BaRGS_00011156</name>
</gene>
<comment type="caution">
    <text evidence="1">The sequence shown here is derived from an EMBL/GenBank/DDBJ whole genome shotgun (WGS) entry which is preliminary data.</text>
</comment>
<dbReference type="EMBL" id="JACVVK020000057">
    <property type="protein sequence ID" value="KAK7497516.1"/>
    <property type="molecule type" value="Genomic_DNA"/>
</dbReference>
<dbReference type="AlphaFoldDB" id="A0ABD0LDG1"/>
<evidence type="ECO:0000313" key="1">
    <source>
        <dbReference type="EMBL" id="KAK7497516.1"/>
    </source>
</evidence>
<sequence>MLQHCGGPKQTTVKEAMVKIAMFTLISNNRRAHGLCSQSRHRTVLLILNCLTPTPGWLPVGGCLPMVVVSLCYRVAPPRNWHEAFKVSLQFFFRGERNN</sequence>
<name>A0ABD0LDG1_9CAEN</name>
<evidence type="ECO:0000313" key="2">
    <source>
        <dbReference type="Proteomes" id="UP001519460"/>
    </source>
</evidence>
<organism evidence="1 2">
    <name type="scientific">Batillaria attramentaria</name>
    <dbReference type="NCBI Taxonomy" id="370345"/>
    <lineage>
        <taxon>Eukaryota</taxon>
        <taxon>Metazoa</taxon>
        <taxon>Spiralia</taxon>
        <taxon>Lophotrochozoa</taxon>
        <taxon>Mollusca</taxon>
        <taxon>Gastropoda</taxon>
        <taxon>Caenogastropoda</taxon>
        <taxon>Sorbeoconcha</taxon>
        <taxon>Cerithioidea</taxon>
        <taxon>Batillariidae</taxon>
        <taxon>Batillaria</taxon>
    </lineage>
</organism>
<reference evidence="1 2" key="1">
    <citation type="journal article" date="2023" name="Sci. Data">
        <title>Genome assembly of the Korean intertidal mud-creeper Batillaria attramentaria.</title>
        <authorList>
            <person name="Patra A.K."/>
            <person name="Ho P.T."/>
            <person name="Jun S."/>
            <person name="Lee S.J."/>
            <person name="Kim Y."/>
            <person name="Won Y.J."/>
        </authorList>
    </citation>
    <scope>NUCLEOTIDE SEQUENCE [LARGE SCALE GENOMIC DNA]</scope>
    <source>
        <strain evidence="1">Wonlab-2016</strain>
    </source>
</reference>
<proteinExistence type="predicted"/>
<dbReference type="Proteomes" id="UP001519460">
    <property type="component" value="Unassembled WGS sequence"/>
</dbReference>
<keyword evidence="2" id="KW-1185">Reference proteome</keyword>